<accession>A0A3M0BHW2</accession>
<evidence type="ECO:0000259" key="1">
    <source>
        <dbReference type="Pfam" id="PF03848"/>
    </source>
</evidence>
<protein>
    <submittedName>
        <fullName evidence="2">Tellurite resistance protein TehB</fullName>
    </submittedName>
</protein>
<dbReference type="SUPFAM" id="SSF53335">
    <property type="entry name" value="S-adenosyl-L-methionine-dependent methyltransferases"/>
    <property type="match status" value="1"/>
</dbReference>
<dbReference type="CDD" id="cd02440">
    <property type="entry name" value="AdoMet_MTases"/>
    <property type="match status" value="1"/>
</dbReference>
<dbReference type="RefSeq" id="WP_121923172.1">
    <property type="nucleotide sequence ID" value="NZ_REFO01000012.1"/>
</dbReference>
<feature type="domain" description="Tellurite resistance methyltransferase TehB-like" evidence="1">
    <location>
        <begin position="21"/>
        <end position="158"/>
    </location>
</feature>
<dbReference type="Proteomes" id="UP000280842">
    <property type="component" value="Unassembled WGS sequence"/>
</dbReference>
<dbReference type="PANTHER" id="PTHR43861">
    <property type="entry name" value="TRANS-ACONITATE 2-METHYLTRANSFERASE-RELATED"/>
    <property type="match status" value="1"/>
</dbReference>
<sequence length="181" mass="21200">MLEDKKRWNKKYLEEKLPEEPSQIVKDFYNIAKKGKALDIACGTGRNSIFLQEKGFEVDAVDISDVAINKLKEKNPNINAIVADLDNYQIPENRYELIININFLNRNLIPKIKDGLKKDGVIIFETFVLNEESKTKDFYLRENELLRLFIDFYVVFYQEKDVIRNDGRKGRKAYLVAVKKC</sequence>
<dbReference type="OrthoDB" id="9804312at2"/>
<proteinExistence type="predicted"/>
<keyword evidence="3" id="KW-1185">Reference proteome</keyword>
<evidence type="ECO:0000313" key="3">
    <source>
        <dbReference type="Proteomes" id="UP000280842"/>
    </source>
</evidence>
<name>A0A3M0BHW2_9AQUI</name>
<evidence type="ECO:0000313" key="2">
    <source>
        <dbReference type="EMBL" id="RMA96034.1"/>
    </source>
</evidence>
<dbReference type="Pfam" id="PF03848">
    <property type="entry name" value="TehB"/>
    <property type="match status" value="1"/>
</dbReference>
<gene>
    <name evidence="2" type="ORF">CLV39_1045</name>
</gene>
<dbReference type="EMBL" id="REFO01000012">
    <property type="protein sequence ID" value="RMA96034.1"/>
    <property type="molecule type" value="Genomic_DNA"/>
</dbReference>
<dbReference type="InterPro" id="IPR015985">
    <property type="entry name" value="TehB-like_dom"/>
</dbReference>
<dbReference type="Gene3D" id="3.40.50.150">
    <property type="entry name" value="Vaccinia Virus protein VP39"/>
    <property type="match status" value="1"/>
</dbReference>
<comment type="caution">
    <text evidence="2">The sequence shown here is derived from an EMBL/GenBank/DDBJ whole genome shotgun (WGS) entry which is preliminary data.</text>
</comment>
<dbReference type="AlphaFoldDB" id="A0A3M0BHW2"/>
<reference evidence="2 3" key="1">
    <citation type="submission" date="2018-10" db="EMBL/GenBank/DDBJ databases">
        <title>Genomic Encyclopedia of Archaeal and Bacterial Type Strains, Phase II (KMG-II): from individual species to whole genera.</title>
        <authorList>
            <person name="Goeker M."/>
        </authorList>
    </citation>
    <scope>NUCLEOTIDE SEQUENCE [LARGE SCALE GENOMIC DNA]</scope>
    <source>
        <strain evidence="2 3">VM1</strain>
    </source>
</reference>
<dbReference type="InterPro" id="IPR029063">
    <property type="entry name" value="SAM-dependent_MTases_sf"/>
</dbReference>
<organism evidence="2 3">
    <name type="scientific">Hydrogenothermus marinus</name>
    <dbReference type="NCBI Taxonomy" id="133270"/>
    <lineage>
        <taxon>Bacteria</taxon>
        <taxon>Pseudomonadati</taxon>
        <taxon>Aquificota</taxon>
        <taxon>Aquificia</taxon>
        <taxon>Aquificales</taxon>
        <taxon>Hydrogenothermaceae</taxon>
        <taxon>Hydrogenothermus</taxon>
    </lineage>
</organism>